<evidence type="ECO:0000313" key="4">
    <source>
        <dbReference type="Proteomes" id="UP000281904"/>
    </source>
</evidence>
<protein>
    <submittedName>
        <fullName evidence="3">Predicted NTPase (NACHT family)</fullName>
    </submittedName>
</protein>
<dbReference type="Gene3D" id="3.40.50.300">
    <property type="entry name" value="P-loop containing nucleotide triphosphate hydrolases"/>
    <property type="match status" value="1"/>
</dbReference>
<sequence length="1324" mass="147697">MKNTVTDNTPKKTKQSEQEGEGQNKKSAVGGSAAERGLDFQARVIAITMIYLLSERKITWLSDILNDVPCLVDAETGGPGDDISLLTKNGKTVEIQVKRGLRSGADLWEALNALVQAIHKEEINSGVLVVCPNSSATIRTNLAENIIRIGTGRMDGLHKIGHEFVEKSGLNIEELTRVCNSLRIITVAAVEGNNSEETNAINQLQQLFCEPYQAWGMLVEHARKLIRIRGRVTISSLLNEFRLNSLDIKTNSTDCGIQLRAIISKWFEASYSQFSIPGQVKPVSLKSCWIPLKTAVIKDLETFPDDLSQALVNYHSYSAGNRHSSQKFDACTLGRYIKKGIIIGGPGIGKSMLLRRIGIEYASECYLVLLASLTRIASLIKHKGIPFEEALVDVALSDSGLTYRTIDLQDAVILCDGLDECGSSQKTITDALHRFAVAYPKARILLTSRPVGYQPGLLAEWRHYELLPLEDSQADEAITQVMAALNFDSSEARSQALVHAKEQMKSQHLKGVATRSPLILTMLASLSSKGIEPGSSRSSLYRQLFKLLESFPSTRSVNSLPTAADRNWFINLLGWVLLEHGTEPFDTTSERCVSEWQNETQGSRLECMNKVDACFNYWESVGAIERVHTLDQEAVTFVHKTFAEYAAAVFIKGQQHNAQRDLLIKVIRHESKRETLSFASHLGLVQEILDVWSELIVNGDTAATKGLREAHKIIIEAGLPVTPDSLSVFADCCWKAATSSISLFNAGDSLCQIAEQNWDVVRDHVTSNLKSQDGWLWLVAWGCLLTGSPDEVSYHDAVTVLNSIKSKWPKRLQKGNSIFDFISGQHVKNCIVLGAAKVILRDPKEAGLVVLTAIIDKGRGVSANCLLQLLKLYQEAGIELENEVSRYSFLDQDFMNAYDVIDRECLNFLSLLADEYELSDQNDILPEKMIELGAFMTVSGFHQLSLSGLHRLGCFNEDVVHLRIFLYQVARSVGLEPEKIKYQAAMLKKHGLSNQSVLNSCFFRLPVVDIDLAPEKVEIDESDFDSLCSLILLDHEYYSVLAALVLHEHISHPRVLEYIEKIIMRGHGLALYLAVELIKDMSESKWQEFILHRLETSIPDKGCSYLYDALISPFDLRHEEIVKQGLRNESMDIAIAAAKFATKLPPSKALLIELRIIYEDWKQLEKTSPDGIRIDSDSPRDVLAQILMQNVSQNDVELILDMVQEKRSPIRNAGEKALLDALAESVDLQQNLTNWVSEGACKGKLLGKIISNINLNAKTVMELVPFLKHQSAELRFACMALLNRRYLNNDQIEMYARELLTDTEVEIRENALSVLSSLTLNDTN</sequence>
<evidence type="ECO:0000313" key="3">
    <source>
        <dbReference type="EMBL" id="VEI66591.1"/>
    </source>
</evidence>
<feature type="region of interest" description="Disordered" evidence="1">
    <location>
        <begin position="1"/>
        <end position="31"/>
    </location>
</feature>
<gene>
    <name evidence="3" type="ORF">NCTC10036_02706</name>
</gene>
<dbReference type="Pfam" id="PF05729">
    <property type="entry name" value="NACHT"/>
    <property type="match status" value="1"/>
</dbReference>
<dbReference type="InterPro" id="IPR027417">
    <property type="entry name" value="P-loop_NTPase"/>
</dbReference>
<dbReference type="RefSeq" id="WP_126531628.1">
    <property type="nucleotide sequence ID" value="NZ_LR134493.1"/>
</dbReference>
<dbReference type="InterPro" id="IPR007111">
    <property type="entry name" value="NACHT_NTPase"/>
</dbReference>
<dbReference type="SUPFAM" id="SSF52540">
    <property type="entry name" value="P-loop containing nucleoside triphosphate hydrolases"/>
    <property type="match status" value="1"/>
</dbReference>
<feature type="domain" description="NACHT" evidence="2">
    <location>
        <begin position="341"/>
        <end position="481"/>
    </location>
</feature>
<evidence type="ECO:0000256" key="1">
    <source>
        <dbReference type="SAM" id="MobiDB-lite"/>
    </source>
</evidence>
<dbReference type="EMBL" id="LR134493">
    <property type="protein sequence ID" value="VEI66591.1"/>
    <property type="molecule type" value="Genomic_DNA"/>
</dbReference>
<evidence type="ECO:0000259" key="2">
    <source>
        <dbReference type="Pfam" id="PF05729"/>
    </source>
</evidence>
<reference evidence="3 4" key="1">
    <citation type="submission" date="2018-12" db="EMBL/GenBank/DDBJ databases">
        <authorList>
            <consortium name="Pathogen Informatics"/>
        </authorList>
    </citation>
    <scope>NUCLEOTIDE SEQUENCE [LARGE SCALE GENOMIC DNA]</scope>
    <source>
        <strain evidence="3 4">NCTC10036</strain>
    </source>
</reference>
<dbReference type="Proteomes" id="UP000281904">
    <property type="component" value="Chromosome"/>
</dbReference>
<organism evidence="3 4">
    <name type="scientific">Serratia rubidaea</name>
    <name type="common">Serratia marinorubra</name>
    <dbReference type="NCBI Taxonomy" id="61652"/>
    <lineage>
        <taxon>Bacteria</taxon>
        <taxon>Pseudomonadati</taxon>
        <taxon>Pseudomonadota</taxon>
        <taxon>Gammaproteobacteria</taxon>
        <taxon>Enterobacterales</taxon>
        <taxon>Yersiniaceae</taxon>
        <taxon>Serratia</taxon>
    </lineage>
</organism>
<accession>A0A448SG47</accession>
<proteinExistence type="predicted"/>
<name>A0A448SG47_SERRU</name>